<keyword evidence="3" id="KW-1185">Reference proteome</keyword>
<evidence type="ECO:0000313" key="3">
    <source>
        <dbReference type="Proteomes" id="UP000095751"/>
    </source>
</evidence>
<feature type="compositionally biased region" description="Basic residues" evidence="1">
    <location>
        <begin position="403"/>
        <end position="415"/>
    </location>
</feature>
<dbReference type="KEGG" id="fcy:FRACYDRAFT_264923"/>
<feature type="compositionally biased region" description="Acidic residues" evidence="1">
    <location>
        <begin position="65"/>
        <end position="75"/>
    </location>
</feature>
<reference evidence="2 3" key="1">
    <citation type="submission" date="2016-09" db="EMBL/GenBank/DDBJ databases">
        <title>Extensive genetic diversity and differential bi-allelic expression allows diatom success in the polar Southern Ocean.</title>
        <authorList>
            <consortium name="DOE Joint Genome Institute"/>
            <person name="Mock T."/>
            <person name="Otillar R.P."/>
            <person name="Strauss J."/>
            <person name="Dupont C."/>
            <person name="Frickenhaus S."/>
            <person name="Maumus F."/>
            <person name="Mcmullan M."/>
            <person name="Sanges R."/>
            <person name="Schmutz J."/>
            <person name="Toseland A."/>
            <person name="Valas R."/>
            <person name="Veluchamy A."/>
            <person name="Ward B.J."/>
            <person name="Allen A."/>
            <person name="Barry K."/>
            <person name="Falciatore A."/>
            <person name="Ferrante M."/>
            <person name="Fortunato A.E."/>
            <person name="Gloeckner G."/>
            <person name="Gruber A."/>
            <person name="Hipkin R."/>
            <person name="Janech M."/>
            <person name="Kroth P."/>
            <person name="Leese F."/>
            <person name="Lindquist E."/>
            <person name="Lyon B.R."/>
            <person name="Martin J."/>
            <person name="Mayer C."/>
            <person name="Parker M."/>
            <person name="Quesneville H."/>
            <person name="Raymond J."/>
            <person name="Uhlig C."/>
            <person name="Valentin K.U."/>
            <person name="Worden A.Z."/>
            <person name="Armbrust E.V."/>
            <person name="Bowler C."/>
            <person name="Green B."/>
            <person name="Moulton V."/>
            <person name="Van Oosterhout C."/>
            <person name="Grigoriev I."/>
        </authorList>
    </citation>
    <scope>NUCLEOTIDE SEQUENCE [LARGE SCALE GENOMIC DNA]</scope>
    <source>
        <strain evidence="2 3">CCMP1102</strain>
    </source>
</reference>
<evidence type="ECO:0000256" key="1">
    <source>
        <dbReference type="SAM" id="MobiDB-lite"/>
    </source>
</evidence>
<protein>
    <submittedName>
        <fullName evidence="2">Uncharacterized protein</fullName>
    </submittedName>
</protein>
<dbReference type="Proteomes" id="UP000095751">
    <property type="component" value="Unassembled WGS sequence"/>
</dbReference>
<accession>A0A1E7EN22</accession>
<evidence type="ECO:0000313" key="2">
    <source>
        <dbReference type="EMBL" id="OEU07301.1"/>
    </source>
</evidence>
<name>A0A1E7EN22_9STRA</name>
<feature type="compositionally biased region" description="Basic residues" evidence="1">
    <location>
        <begin position="155"/>
        <end position="165"/>
    </location>
</feature>
<feature type="region of interest" description="Disordered" evidence="1">
    <location>
        <begin position="152"/>
        <end position="198"/>
    </location>
</feature>
<dbReference type="EMBL" id="KV784386">
    <property type="protein sequence ID" value="OEU07301.1"/>
    <property type="molecule type" value="Genomic_DNA"/>
</dbReference>
<feature type="region of interest" description="Disordered" evidence="1">
    <location>
        <begin position="398"/>
        <end position="429"/>
    </location>
</feature>
<feature type="region of interest" description="Disordered" evidence="1">
    <location>
        <begin position="1"/>
        <end position="131"/>
    </location>
</feature>
<dbReference type="InParanoid" id="A0A1E7EN22"/>
<feature type="compositionally biased region" description="Low complexity" evidence="1">
    <location>
        <begin position="184"/>
        <end position="196"/>
    </location>
</feature>
<feature type="compositionally biased region" description="Low complexity" evidence="1">
    <location>
        <begin position="166"/>
        <end position="177"/>
    </location>
</feature>
<gene>
    <name evidence="2" type="ORF">FRACYDRAFT_264923</name>
</gene>
<dbReference type="OrthoDB" id="46119at2759"/>
<feature type="compositionally biased region" description="Basic residues" evidence="1">
    <location>
        <begin position="33"/>
        <end position="46"/>
    </location>
</feature>
<dbReference type="AlphaFoldDB" id="A0A1E7EN22"/>
<sequence>MTEEGDSNNVVIVDNDEKIATGGDAAEAESPVTKKKKKKKEKKSSKKDKDKDNNDATKGNGGNGNDDDDNDEEMVTESPKTSKKSKKSNGSSDHNGDEEIDEISPSSSSGGKSKKKKKKKKDAAAAASDETEELIEALADTDLLSSPVKAIAAKSKSKSKRKPSSKKNILAAASSSPISPPGSPLRSSGNNSSSSSQMKLYTASHSDYDKYSIEYFQATLEEIHSKCERKLKLKTKDKAAFAVMCTNYYDIWTEKQENDRWLTELLEGKNSRINKETANRSIEQLVEAQTKHSTKLESTLSKRKQWCIKSALKVFMGLQEDSLMGVEDKLVKGAIIAQMTPAKLASFASKSMVNKKLLKRLFGDANLMKEMLLHGGAMKYEYGEAIRIYDDCMEVEQQDNGKGKGKKVSSKKSKKTSKDEAEVDVGDDDNNDKWRNVNRKIALACALELASPVYEFDTTTLVDPVERYKHFVEAHKSGELDPTFPFFSVWEMRQIVNCDAPNEQMTWCRKMVMSYVPHLTCLTDVALRYVYMLESDVRIRKPEWTASPRTYPMVLSGGGNESVNSWFGRFILKSFGLPSWGTKFRRKEGYTRWTPDGWIALNGSNWDDYSWKGKTGKDFKTEAEARNKAPSEEYFKRLVTLQCLADIIDEGDPSSIPENEKDVLHADRMWRSMSIVSMSLLFQTEPGVKQKFDRKGESLVVTNCEKYLEKFQDDKPDADITYDDDLGVVIIPASRHNGFTDGNIVVVESFTGGKQLNFVAGGIVEYAIPDDVPSKIYTLTCEVCTVSSKQVPISVKSSDTDEYPVEMMIPYTKGEWQTTDGVEIEIESGTTIRFSRPNGSLGVAIKKFVLSS</sequence>
<organism evidence="2 3">
    <name type="scientific">Fragilariopsis cylindrus CCMP1102</name>
    <dbReference type="NCBI Taxonomy" id="635003"/>
    <lineage>
        <taxon>Eukaryota</taxon>
        <taxon>Sar</taxon>
        <taxon>Stramenopiles</taxon>
        <taxon>Ochrophyta</taxon>
        <taxon>Bacillariophyta</taxon>
        <taxon>Bacillariophyceae</taxon>
        <taxon>Bacillariophycidae</taxon>
        <taxon>Bacillariales</taxon>
        <taxon>Bacillariaceae</taxon>
        <taxon>Fragilariopsis</taxon>
    </lineage>
</organism>
<feature type="compositionally biased region" description="Basic residues" evidence="1">
    <location>
        <begin position="112"/>
        <end position="121"/>
    </location>
</feature>
<proteinExistence type="predicted"/>